<accession>A0A2H4VM95</accession>
<evidence type="ECO:0000313" key="3">
    <source>
        <dbReference type="EMBL" id="AUB59225.1"/>
    </source>
</evidence>
<dbReference type="SUPFAM" id="SSF53474">
    <property type="entry name" value="alpha/beta-Hydrolases"/>
    <property type="match status" value="1"/>
</dbReference>
<evidence type="ECO:0000259" key="2">
    <source>
        <dbReference type="Pfam" id="PF07859"/>
    </source>
</evidence>
<dbReference type="PANTHER" id="PTHR48081:SF8">
    <property type="entry name" value="ALPHA_BETA HYDROLASE FOLD-3 DOMAIN-CONTAINING PROTEIN-RELATED"/>
    <property type="match status" value="1"/>
</dbReference>
<organism evidence="3 4">
    <name type="scientific">Methanobacterium subterraneum</name>
    <dbReference type="NCBI Taxonomy" id="59277"/>
    <lineage>
        <taxon>Archaea</taxon>
        <taxon>Methanobacteriati</taxon>
        <taxon>Methanobacteriota</taxon>
        <taxon>Methanomada group</taxon>
        <taxon>Methanobacteria</taxon>
        <taxon>Methanobacteriales</taxon>
        <taxon>Methanobacteriaceae</taxon>
        <taxon>Methanobacterium</taxon>
    </lineage>
</organism>
<dbReference type="Pfam" id="PF07859">
    <property type="entry name" value="Abhydrolase_3"/>
    <property type="match status" value="1"/>
</dbReference>
<keyword evidence="1 3" id="KW-0378">Hydrolase</keyword>
<gene>
    <name evidence="3" type="ORF">BK009_00100</name>
</gene>
<dbReference type="InterPro" id="IPR029058">
    <property type="entry name" value="AB_hydrolase_fold"/>
</dbReference>
<dbReference type="PANTHER" id="PTHR48081">
    <property type="entry name" value="AB HYDROLASE SUPERFAMILY PROTEIN C4A8.06C"/>
    <property type="match status" value="1"/>
</dbReference>
<dbReference type="RefSeq" id="WP_100908736.1">
    <property type="nucleotide sequence ID" value="NZ_CP017768.1"/>
</dbReference>
<feature type="domain" description="Alpha/beta hydrolase fold-3" evidence="2">
    <location>
        <begin position="66"/>
        <end position="266"/>
    </location>
</feature>
<dbReference type="EMBL" id="CP017768">
    <property type="protein sequence ID" value="AUB59225.1"/>
    <property type="molecule type" value="Genomic_DNA"/>
</dbReference>
<evidence type="ECO:0000313" key="4">
    <source>
        <dbReference type="Proteomes" id="UP000232631"/>
    </source>
</evidence>
<dbReference type="AlphaFoldDB" id="A0A2H4VM95"/>
<sequence>MAGKVDDLLKIITNQFNQELDHVNPDFDEFYLSFSSNGPLKIIEEPDAPVDSYWIVTPQSSPQKIILFFHGGVLNHGTSHGHRDLCQRLSRHTGFSVFSVDYSLASENPFPAVVEDCIQSYLWLRDEGFKSSELVIVGISFGGNLALSTLLALKKMGEKLPLCGVCMSPVVDLKFPVVYNHLKDVNDWINYEMLENFKKSYLKGQNPSNPLASPIYGNLEGSPPLLMQCGSRELLLCDVNRFRDLAIEKDVKVNLEVWQGMFHSWQLFYSHLPESEGSLRSIGDFVKGLSFE</sequence>
<dbReference type="KEGG" id="msub:BK009_00100"/>
<protein>
    <submittedName>
        <fullName evidence="3">Alpha/beta hydrolase</fullName>
    </submittedName>
</protein>
<dbReference type="InterPro" id="IPR050300">
    <property type="entry name" value="GDXG_lipolytic_enzyme"/>
</dbReference>
<dbReference type="GeneID" id="35124835"/>
<keyword evidence="4" id="KW-1185">Reference proteome</keyword>
<dbReference type="Gene3D" id="3.40.50.1820">
    <property type="entry name" value="alpha/beta hydrolase"/>
    <property type="match status" value="1"/>
</dbReference>
<dbReference type="GO" id="GO:0016787">
    <property type="term" value="F:hydrolase activity"/>
    <property type="evidence" value="ECO:0007669"/>
    <property type="project" value="UniProtKB-KW"/>
</dbReference>
<name>A0A2H4VM95_9EURY</name>
<evidence type="ECO:0000256" key="1">
    <source>
        <dbReference type="ARBA" id="ARBA00022801"/>
    </source>
</evidence>
<reference evidence="3 4" key="1">
    <citation type="submission" date="2016-10" db="EMBL/GenBank/DDBJ databases">
        <title>Comparative genomics between deep and shallow subseafloor isolates.</title>
        <authorList>
            <person name="Ishii S."/>
            <person name="Miller J.R."/>
            <person name="Sutton G."/>
            <person name="Suzuki S."/>
            <person name="Methe B."/>
            <person name="Inagaki F."/>
            <person name="Imachi H."/>
        </authorList>
    </citation>
    <scope>NUCLEOTIDE SEQUENCE [LARGE SCALE GENOMIC DNA]</scope>
    <source>
        <strain evidence="3 4">A8p</strain>
    </source>
</reference>
<proteinExistence type="predicted"/>
<dbReference type="InterPro" id="IPR013094">
    <property type="entry name" value="AB_hydrolase_3"/>
</dbReference>
<dbReference type="Proteomes" id="UP000232631">
    <property type="component" value="Chromosome"/>
</dbReference>